<keyword evidence="4" id="KW-1003">Cell membrane</keyword>
<evidence type="ECO:0000256" key="5">
    <source>
        <dbReference type="ARBA" id="ARBA00022679"/>
    </source>
</evidence>
<feature type="transmembrane region" description="Helical" evidence="18">
    <location>
        <begin position="327"/>
        <end position="349"/>
    </location>
</feature>
<evidence type="ECO:0000256" key="15">
    <source>
        <dbReference type="ARBA" id="ARBA00023180"/>
    </source>
</evidence>
<dbReference type="InterPro" id="IPR000719">
    <property type="entry name" value="Prot_kinase_dom"/>
</dbReference>
<feature type="domain" description="Protein kinase" evidence="20">
    <location>
        <begin position="388"/>
        <end position="663"/>
    </location>
</feature>
<dbReference type="PROSITE" id="PS00107">
    <property type="entry name" value="PROTEIN_KINASE_ATP"/>
    <property type="match status" value="1"/>
</dbReference>
<evidence type="ECO:0000256" key="11">
    <source>
        <dbReference type="ARBA" id="ARBA00022840"/>
    </source>
</evidence>
<dbReference type="Gene3D" id="1.10.510.10">
    <property type="entry name" value="Transferase(Phosphotransferase) domain 1"/>
    <property type="match status" value="1"/>
</dbReference>
<proteinExistence type="inferred from homology"/>
<reference evidence="21" key="1">
    <citation type="submission" date="2021-01" db="EMBL/GenBank/DDBJ databases">
        <title>Adiantum capillus-veneris genome.</title>
        <authorList>
            <person name="Fang Y."/>
            <person name="Liao Q."/>
        </authorList>
    </citation>
    <scope>NUCLEOTIDE SEQUENCE</scope>
    <source>
        <strain evidence="21">H3</strain>
        <tissue evidence="21">Leaf</tissue>
    </source>
</reference>
<evidence type="ECO:0000256" key="17">
    <source>
        <dbReference type="SAM" id="MobiDB-lite"/>
    </source>
</evidence>
<dbReference type="InterPro" id="IPR008271">
    <property type="entry name" value="Ser/Thr_kinase_AS"/>
</dbReference>
<dbReference type="FunFam" id="1.10.510.10:FF:000240">
    <property type="entry name" value="Lectin-domain containing receptor kinase A4.3"/>
    <property type="match status" value="1"/>
</dbReference>
<keyword evidence="6 18" id="KW-0812">Transmembrane</keyword>
<dbReference type="PANTHER" id="PTHR27007">
    <property type="match status" value="1"/>
</dbReference>
<evidence type="ECO:0000256" key="10">
    <source>
        <dbReference type="ARBA" id="ARBA00022777"/>
    </source>
</evidence>
<dbReference type="SUPFAM" id="SSF56112">
    <property type="entry name" value="Protein kinase-like (PK-like)"/>
    <property type="match status" value="1"/>
</dbReference>
<evidence type="ECO:0000256" key="19">
    <source>
        <dbReference type="SAM" id="SignalP"/>
    </source>
</evidence>
<dbReference type="InterPro" id="IPR001220">
    <property type="entry name" value="Legume_lectin_dom"/>
</dbReference>
<keyword evidence="13 18" id="KW-0472">Membrane</keyword>
<keyword evidence="14" id="KW-0675">Receptor</keyword>
<dbReference type="InterPro" id="IPR013320">
    <property type="entry name" value="ConA-like_dom_sf"/>
</dbReference>
<evidence type="ECO:0000313" key="22">
    <source>
        <dbReference type="Proteomes" id="UP000886520"/>
    </source>
</evidence>
<feature type="signal peptide" evidence="19">
    <location>
        <begin position="1"/>
        <end position="20"/>
    </location>
</feature>
<dbReference type="SUPFAM" id="SSF49899">
    <property type="entry name" value="Concanavalin A-like lectins/glucanases"/>
    <property type="match status" value="1"/>
</dbReference>
<evidence type="ECO:0000256" key="1">
    <source>
        <dbReference type="ARBA" id="ARBA00004251"/>
    </source>
</evidence>
<dbReference type="CDD" id="cd06899">
    <property type="entry name" value="lectin_legume_LecRK_Arcelin_ConA"/>
    <property type="match status" value="1"/>
</dbReference>
<dbReference type="PROSITE" id="PS50011">
    <property type="entry name" value="PROTEIN_KINASE_DOM"/>
    <property type="match status" value="1"/>
</dbReference>
<keyword evidence="7 19" id="KW-0732">Signal</keyword>
<dbReference type="GO" id="GO:0005524">
    <property type="term" value="F:ATP binding"/>
    <property type="evidence" value="ECO:0007669"/>
    <property type="project" value="UniProtKB-UniRule"/>
</dbReference>
<keyword evidence="8" id="KW-0430">Lectin</keyword>
<gene>
    <name evidence="21" type="ORF">GOP47_0005876</name>
</gene>
<keyword evidence="10" id="KW-0418">Kinase</keyword>
<dbReference type="SMART" id="SM00220">
    <property type="entry name" value="S_TKc"/>
    <property type="match status" value="1"/>
</dbReference>
<accession>A0A9D4ZMI8</accession>
<dbReference type="GO" id="GO:0002229">
    <property type="term" value="P:defense response to oomycetes"/>
    <property type="evidence" value="ECO:0007669"/>
    <property type="project" value="UniProtKB-ARBA"/>
</dbReference>
<dbReference type="Gene3D" id="3.30.200.20">
    <property type="entry name" value="Phosphorylase Kinase, domain 1"/>
    <property type="match status" value="1"/>
</dbReference>
<evidence type="ECO:0000256" key="14">
    <source>
        <dbReference type="ARBA" id="ARBA00023170"/>
    </source>
</evidence>
<feature type="chain" id="PRO_5038956023" description="Protein kinase domain-containing protein" evidence="19">
    <location>
        <begin position="21"/>
        <end position="738"/>
    </location>
</feature>
<evidence type="ECO:0000259" key="20">
    <source>
        <dbReference type="PROSITE" id="PS50011"/>
    </source>
</evidence>
<dbReference type="GO" id="GO:0004672">
    <property type="term" value="F:protein kinase activity"/>
    <property type="evidence" value="ECO:0007669"/>
    <property type="project" value="InterPro"/>
</dbReference>
<keyword evidence="9 16" id="KW-0547">Nucleotide-binding</keyword>
<keyword evidence="12 18" id="KW-1133">Transmembrane helix</keyword>
<evidence type="ECO:0000256" key="12">
    <source>
        <dbReference type="ARBA" id="ARBA00022989"/>
    </source>
</evidence>
<comment type="subcellular location">
    <subcellularLocation>
        <location evidence="1">Cell membrane</location>
        <topology evidence="1">Single-pass type I membrane protein</topology>
    </subcellularLocation>
</comment>
<dbReference type="GO" id="GO:0030246">
    <property type="term" value="F:carbohydrate binding"/>
    <property type="evidence" value="ECO:0007669"/>
    <property type="project" value="UniProtKB-KW"/>
</dbReference>
<evidence type="ECO:0000256" key="2">
    <source>
        <dbReference type="ARBA" id="ARBA00008536"/>
    </source>
</evidence>
<evidence type="ECO:0000256" key="3">
    <source>
        <dbReference type="ARBA" id="ARBA00010217"/>
    </source>
</evidence>
<keyword evidence="22" id="KW-1185">Reference proteome</keyword>
<feature type="region of interest" description="Disordered" evidence="17">
    <location>
        <begin position="718"/>
        <end position="738"/>
    </location>
</feature>
<dbReference type="Proteomes" id="UP000886520">
    <property type="component" value="Chromosome 6"/>
</dbReference>
<keyword evidence="5" id="KW-0808">Transferase</keyword>
<evidence type="ECO:0000256" key="16">
    <source>
        <dbReference type="PROSITE-ProRule" id="PRU10141"/>
    </source>
</evidence>
<dbReference type="Pfam" id="PF00139">
    <property type="entry name" value="Lectin_legB"/>
    <property type="match status" value="1"/>
</dbReference>
<evidence type="ECO:0000256" key="13">
    <source>
        <dbReference type="ARBA" id="ARBA00023136"/>
    </source>
</evidence>
<sequence>MLLLWFTVLAIFLWSSLTTALQFQYASFQDEAAVGNSTSSRSAIKVVSTQADWYGSSGVNAYFNGTAIWLTAFQNSSLNGATEGNGTNVGRVVYKDPIQFTNTNTSFATSFTFQIITTRPFPNCGSGMAFFIADSLQAPRDSDTSGSLGLLDPSTLSPDATSSSSSFFAVEFDTRISNTFRDPSASHIGIDVNTLRSLNVTDTTSSFYPQLFLYNNSTFTTWIEYDASTYLIQVWMANVSSASTNSSGAASTLVQYDPVDRPLYPCLQLQYNLSAVFSQKLMYMGFSATSAPSNQGMQGHAIYSWSFSNELVTTAPSSPTPSRKFKLYVALTVAFAALLLILVMVWALLTHRRNQIRKRASAAARVENALQTARPFSYKELRKATNGFDEKRKVGEGGYGSVYKGIMADGSVVAVKKLRQSLTLEDQFCAEASIIRKVRHRYLLELQGWCYEDGHEALLVSEFMSKGSLDGYLFDASKKKQLAGKTAAGQTETRMQILKQVAAALEYLHGGLGECVLHRDVKAGNVLLTDSANEKQVEARLCDFGLARLIRHEEGAVAMTAAGTPGYVAPELLYCGMATDKVDVFSFGVLALETACGRRAISKDYSQHIYDWLWATLDNIDQSVGISDHQLRRVLDPILITDDNDVAAQQVLQDWRCVVHVGLMCCHAAAACRPSMKEVSRALESRSALPLPKVKPPSPFEYYGPSSASNTITASTLAPTASASSDSGPPASLLSAPR</sequence>
<evidence type="ECO:0000256" key="7">
    <source>
        <dbReference type="ARBA" id="ARBA00022729"/>
    </source>
</evidence>
<evidence type="ECO:0000256" key="9">
    <source>
        <dbReference type="ARBA" id="ARBA00022741"/>
    </source>
</evidence>
<dbReference type="InterPro" id="IPR017441">
    <property type="entry name" value="Protein_kinase_ATP_BS"/>
</dbReference>
<evidence type="ECO:0000313" key="21">
    <source>
        <dbReference type="EMBL" id="KAI5078205.1"/>
    </source>
</evidence>
<dbReference type="Gene3D" id="2.60.120.200">
    <property type="match status" value="1"/>
</dbReference>
<dbReference type="InterPro" id="IPR011009">
    <property type="entry name" value="Kinase-like_dom_sf"/>
</dbReference>
<feature type="binding site" evidence="16">
    <location>
        <position position="417"/>
    </location>
    <ligand>
        <name>ATP</name>
        <dbReference type="ChEBI" id="CHEBI:30616"/>
    </ligand>
</feature>
<comment type="similarity">
    <text evidence="2">In the N-terminal section; belongs to the leguminous lectin family.</text>
</comment>
<dbReference type="PROSITE" id="PS00108">
    <property type="entry name" value="PROTEIN_KINASE_ST"/>
    <property type="match status" value="1"/>
</dbReference>
<evidence type="ECO:0000256" key="6">
    <source>
        <dbReference type="ARBA" id="ARBA00022692"/>
    </source>
</evidence>
<keyword evidence="15" id="KW-0325">Glycoprotein</keyword>
<organism evidence="21 22">
    <name type="scientific">Adiantum capillus-veneris</name>
    <name type="common">Maidenhair fern</name>
    <dbReference type="NCBI Taxonomy" id="13818"/>
    <lineage>
        <taxon>Eukaryota</taxon>
        <taxon>Viridiplantae</taxon>
        <taxon>Streptophyta</taxon>
        <taxon>Embryophyta</taxon>
        <taxon>Tracheophyta</taxon>
        <taxon>Polypodiopsida</taxon>
        <taxon>Polypodiidae</taxon>
        <taxon>Polypodiales</taxon>
        <taxon>Pteridineae</taxon>
        <taxon>Pteridaceae</taxon>
        <taxon>Vittarioideae</taxon>
        <taxon>Adiantum</taxon>
    </lineage>
</organism>
<dbReference type="InterPro" id="IPR050528">
    <property type="entry name" value="L-type_Lectin-RKs"/>
</dbReference>
<comment type="caution">
    <text evidence="21">The sequence shown here is derived from an EMBL/GenBank/DDBJ whole genome shotgun (WGS) entry which is preliminary data.</text>
</comment>
<comment type="similarity">
    <text evidence="3">In the C-terminal section; belongs to the protein kinase superfamily. Ser/Thr protein kinase family.</text>
</comment>
<name>A0A9D4ZMI8_ADICA</name>
<protein>
    <recommendedName>
        <fullName evidence="20">Protein kinase domain-containing protein</fullName>
    </recommendedName>
</protein>
<dbReference type="OrthoDB" id="1933015at2759"/>
<dbReference type="EMBL" id="JABFUD020000006">
    <property type="protein sequence ID" value="KAI5078205.1"/>
    <property type="molecule type" value="Genomic_DNA"/>
</dbReference>
<dbReference type="Pfam" id="PF00069">
    <property type="entry name" value="Pkinase"/>
    <property type="match status" value="1"/>
</dbReference>
<dbReference type="AlphaFoldDB" id="A0A9D4ZMI8"/>
<keyword evidence="11 16" id="KW-0067">ATP-binding</keyword>
<dbReference type="GO" id="GO:0005886">
    <property type="term" value="C:plasma membrane"/>
    <property type="evidence" value="ECO:0007669"/>
    <property type="project" value="UniProtKB-SubCell"/>
</dbReference>
<evidence type="ECO:0000256" key="4">
    <source>
        <dbReference type="ARBA" id="ARBA00022475"/>
    </source>
</evidence>
<evidence type="ECO:0000256" key="18">
    <source>
        <dbReference type="SAM" id="Phobius"/>
    </source>
</evidence>
<evidence type="ECO:0000256" key="8">
    <source>
        <dbReference type="ARBA" id="ARBA00022734"/>
    </source>
</evidence>